<feature type="chain" id="PRO_5034836786" evidence="3">
    <location>
        <begin position="24"/>
        <end position="337"/>
    </location>
</feature>
<dbReference type="RefSeq" id="XP_037215106.1">
    <property type="nucleotide sequence ID" value="XM_037368180.1"/>
</dbReference>
<keyword evidence="2" id="KW-1133">Transmembrane helix</keyword>
<organism evidence="4 5">
    <name type="scientific">Mycena indigotica</name>
    <dbReference type="NCBI Taxonomy" id="2126181"/>
    <lineage>
        <taxon>Eukaryota</taxon>
        <taxon>Fungi</taxon>
        <taxon>Dikarya</taxon>
        <taxon>Basidiomycota</taxon>
        <taxon>Agaricomycotina</taxon>
        <taxon>Agaricomycetes</taxon>
        <taxon>Agaricomycetidae</taxon>
        <taxon>Agaricales</taxon>
        <taxon>Marasmiineae</taxon>
        <taxon>Mycenaceae</taxon>
        <taxon>Mycena</taxon>
    </lineage>
</organism>
<evidence type="ECO:0000256" key="1">
    <source>
        <dbReference type="SAM" id="MobiDB-lite"/>
    </source>
</evidence>
<dbReference type="Proteomes" id="UP000636479">
    <property type="component" value="Unassembled WGS sequence"/>
</dbReference>
<dbReference type="EMBL" id="JACAZF010000011">
    <property type="protein sequence ID" value="KAF7292678.1"/>
    <property type="molecule type" value="Genomic_DNA"/>
</dbReference>
<evidence type="ECO:0000313" key="4">
    <source>
        <dbReference type="EMBL" id="KAF7292678.1"/>
    </source>
</evidence>
<feature type="signal peptide" evidence="3">
    <location>
        <begin position="1"/>
        <end position="23"/>
    </location>
</feature>
<dbReference type="GeneID" id="59350696"/>
<accession>A0A8H6S4M8</accession>
<keyword evidence="2" id="KW-0472">Membrane</keyword>
<protein>
    <submittedName>
        <fullName evidence="4">Uncharacterized protein</fullName>
    </submittedName>
</protein>
<comment type="caution">
    <text evidence="4">The sequence shown here is derived from an EMBL/GenBank/DDBJ whole genome shotgun (WGS) entry which is preliminary data.</text>
</comment>
<keyword evidence="5" id="KW-1185">Reference proteome</keyword>
<evidence type="ECO:0000256" key="3">
    <source>
        <dbReference type="SAM" id="SignalP"/>
    </source>
</evidence>
<evidence type="ECO:0000313" key="5">
    <source>
        <dbReference type="Proteomes" id="UP000636479"/>
    </source>
</evidence>
<sequence>MPSLTQTALWLFVFAWHTAIAVAARVPANVSVGLHDTRLAFTGTWTVKDGLATSLDQNAKVVLSFHGIAAYISFPKGFHSKLAIQVGLDDKPLVSVVGEAQLAWGRLEEGNHTVVLSRLLDGDNNSIMALGSFLITTLINPPPPAVHAAYYDSSLPSSASPSPSPSPATAAPINILPILTKCIAGAFVLAGCTLLCYWVNTRKLRARAKERAEVGRRRQAERAAVREIRGMMLAAAAGMPVVETVPAGRRGSDGSEVTVIEPAVLSEPKNPVERSVPTKPAPAMKRAGSITPPKRVRWAWEGPDSISDEEEGDVVVVQRVQPPAPVLLGPVPDERVV</sequence>
<name>A0A8H6S4M8_9AGAR</name>
<keyword evidence="3" id="KW-0732">Signal</keyword>
<proteinExistence type="predicted"/>
<feature type="region of interest" description="Disordered" evidence="1">
    <location>
        <begin position="268"/>
        <end position="296"/>
    </location>
</feature>
<keyword evidence="2" id="KW-0812">Transmembrane</keyword>
<reference evidence="4" key="1">
    <citation type="submission" date="2020-05" db="EMBL/GenBank/DDBJ databases">
        <title>Mycena genomes resolve the evolution of fungal bioluminescence.</title>
        <authorList>
            <person name="Tsai I.J."/>
        </authorList>
    </citation>
    <scope>NUCLEOTIDE SEQUENCE</scope>
    <source>
        <strain evidence="4">171206Taipei</strain>
    </source>
</reference>
<evidence type="ECO:0000256" key="2">
    <source>
        <dbReference type="SAM" id="Phobius"/>
    </source>
</evidence>
<gene>
    <name evidence="4" type="ORF">MIND_01166000</name>
</gene>
<dbReference type="AlphaFoldDB" id="A0A8H6S4M8"/>
<feature type="transmembrane region" description="Helical" evidence="2">
    <location>
        <begin position="175"/>
        <end position="199"/>
    </location>
</feature>